<comment type="catalytic activity">
    <reaction evidence="9">
        <text>L-threonyl-[protein] + ATP = O-phospho-L-threonyl-[protein] + ADP + H(+)</text>
        <dbReference type="Rhea" id="RHEA:46608"/>
        <dbReference type="Rhea" id="RHEA-COMP:11060"/>
        <dbReference type="Rhea" id="RHEA-COMP:11605"/>
        <dbReference type="ChEBI" id="CHEBI:15378"/>
        <dbReference type="ChEBI" id="CHEBI:30013"/>
        <dbReference type="ChEBI" id="CHEBI:30616"/>
        <dbReference type="ChEBI" id="CHEBI:61977"/>
        <dbReference type="ChEBI" id="CHEBI:456216"/>
        <dbReference type="EC" id="2.7.11.1"/>
    </reaction>
</comment>
<dbReference type="InterPro" id="IPR000719">
    <property type="entry name" value="Prot_kinase_dom"/>
</dbReference>
<feature type="domain" description="Protein kinase" evidence="13">
    <location>
        <begin position="12"/>
        <end position="282"/>
    </location>
</feature>
<evidence type="ECO:0000256" key="11">
    <source>
        <dbReference type="PROSITE-ProRule" id="PRU10141"/>
    </source>
</evidence>
<keyword evidence="8 11" id="KW-0067">ATP-binding</keyword>
<dbReference type="Gene3D" id="1.10.510.10">
    <property type="entry name" value="Transferase(Phosphotransferase) domain 1"/>
    <property type="match status" value="1"/>
</dbReference>
<dbReference type="PROSITE" id="PS00107">
    <property type="entry name" value="PROTEIN_KINASE_ATP"/>
    <property type="match status" value="1"/>
</dbReference>
<dbReference type="InterPro" id="IPR008271">
    <property type="entry name" value="Ser/Thr_kinase_AS"/>
</dbReference>
<dbReference type="EC" id="2.7.11.1" evidence="2"/>
<dbReference type="SMART" id="SM00220">
    <property type="entry name" value="S_TKc"/>
    <property type="match status" value="1"/>
</dbReference>
<dbReference type="GO" id="GO:0004674">
    <property type="term" value="F:protein serine/threonine kinase activity"/>
    <property type="evidence" value="ECO:0007669"/>
    <property type="project" value="UniProtKB-KW"/>
</dbReference>
<evidence type="ECO:0000256" key="8">
    <source>
        <dbReference type="ARBA" id="ARBA00022840"/>
    </source>
</evidence>
<dbReference type="GO" id="GO:0005524">
    <property type="term" value="F:ATP binding"/>
    <property type="evidence" value="ECO:0007669"/>
    <property type="project" value="UniProtKB-UniRule"/>
</dbReference>
<dbReference type="Gene3D" id="2.30.29.30">
    <property type="entry name" value="Pleckstrin-homology domain (PH domain)/Phosphotyrosine-binding domain (PTB)"/>
    <property type="match status" value="1"/>
</dbReference>
<dbReference type="Proteomes" id="UP001162131">
    <property type="component" value="Unassembled WGS sequence"/>
</dbReference>
<keyword evidence="7" id="KW-0418">Kinase</keyword>
<keyword evidence="5" id="KW-0808">Transferase</keyword>
<dbReference type="InterPro" id="IPR011993">
    <property type="entry name" value="PH-like_dom_sf"/>
</dbReference>
<keyword evidence="6 11" id="KW-0547">Nucleotide-binding</keyword>
<dbReference type="GO" id="GO:0035556">
    <property type="term" value="P:intracellular signal transduction"/>
    <property type="evidence" value="ECO:0007669"/>
    <property type="project" value="TreeGrafter"/>
</dbReference>
<dbReference type="EMBL" id="CAJZBQ010000021">
    <property type="protein sequence ID" value="CAG9318720.1"/>
    <property type="molecule type" value="Genomic_DNA"/>
</dbReference>
<accession>A0AAU9IZ17</accession>
<evidence type="ECO:0000313" key="15">
    <source>
        <dbReference type="Proteomes" id="UP001162131"/>
    </source>
</evidence>
<sequence>MVEGRKLEPQDFQFVEILGRGAYGRVAKAVRKETGETFAVKIIEKAHLKKENKARQALIEKNILAKLRDHPGTVRLHHTFQDTENLYFVLEFCPNGDLLDLINNFEGHFPIELARFYTAELIEILDVLHQHGVIHRDLKPENLLLSQDFHLKLSDFGTGKEINPDPDGAELSRERRGTFVGTAEYVSPEVLLDQEVGKEADLWALGCIIYQFVNGRPPFQAMNDYLIFELIKESRVNYPDTMPYDAVDLVIKLLVLNPKGRLGAGNPGEANDMSALKNHPFIQGIDMERIFVTPIPYDNMPDKSKDSSDDELEVQLLNRENRDRGVVMTGLVKKKAGWVYKKRQLTITNQPRILYSDIDNNYKGDVPLSAEVRAELRGGKDFAIVTPSRTYFFKEIIGDPQKWVDGINKFIREHFGRH</sequence>
<dbReference type="Gene3D" id="3.30.200.20">
    <property type="entry name" value="Phosphorylase Kinase, domain 1"/>
    <property type="match status" value="1"/>
</dbReference>
<dbReference type="InterPro" id="IPR039046">
    <property type="entry name" value="PDPK1"/>
</dbReference>
<dbReference type="InterPro" id="IPR033931">
    <property type="entry name" value="PDK1-typ_PH"/>
</dbReference>
<keyword evidence="15" id="KW-1185">Reference proteome</keyword>
<keyword evidence="4" id="KW-0597">Phosphoprotein</keyword>
<feature type="binding site" evidence="11">
    <location>
        <position position="41"/>
    </location>
    <ligand>
        <name>ATP</name>
        <dbReference type="ChEBI" id="CHEBI:30616"/>
    </ligand>
</feature>
<evidence type="ECO:0000259" key="13">
    <source>
        <dbReference type="PROSITE" id="PS50011"/>
    </source>
</evidence>
<dbReference type="Pfam" id="PF14593">
    <property type="entry name" value="PH_3"/>
    <property type="match status" value="1"/>
</dbReference>
<evidence type="ECO:0000256" key="9">
    <source>
        <dbReference type="ARBA" id="ARBA00047899"/>
    </source>
</evidence>
<keyword evidence="3 12" id="KW-0723">Serine/threonine-protein kinase</keyword>
<dbReference type="InterPro" id="IPR017441">
    <property type="entry name" value="Protein_kinase_ATP_BS"/>
</dbReference>
<organism evidence="14 15">
    <name type="scientific">Blepharisma stoltei</name>
    <dbReference type="NCBI Taxonomy" id="1481888"/>
    <lineage>
        <taxon>Eukaryota</taxon>
        <taxon>Sar</taxon>
        <taxon>Alveolata</taxon>
        <taxon>Ciliophora</taxon>
        <taxon>Postciliodesmatophora</taxon>
        <taxon>Heterotrichea</taxon>
        <taxon>Heterotrichida</taxon>
        <taxon>Blepharismidae</taxon>
        <taxon>Blepharisma</taxon>
    </lineage>
</organism>
<proteinExistence type="inferred from homology"/>
<reference evidence="14" key="1">
    <citation type="submission" date="2021-09" db="EMBL/GenBank/DDBJ databases">
        <authorList>
            <consortium name="AG Swart"/>
            <person name="Singh M."/>
            <person name="Singh A."/>
            <person name="Seah K."/>
            <person name="Emmerich C."/>
        </authorList>
    </citation>
    <scope>NUCLEOTIDE SEQUENCE</scope>
    <source>
        <strain evidence="14">ATCC30299</strain>
    </source>
</reference>
<evidence type="ECO:0000256" key="7">
    <source>
        <dbReference type="ARBA" id="ARBA00022777"/>
    </source>
</evidence>
<dbReference type="PROSITE" id="PS50011">
    <property type="entry name" value="PROTEIN_KINASE_DOM"/>
    <property type="match status" value="1"/>
</dbReference>
<comment type="caution">
    <text evidence="14">The sequence shown here is derived from an EMBL/GenBank/DDBJ whole genome shotgun (WGS) entry which is preliminary data.</text>
</comment>
<dbReference type="InterPro" id="IPR011009">
    <property type="entry name" value="Kinase-like_dom_sf"/>
</dbReference>
<dbReference type="PANTHER" id="PTHR24356:SF163">
    <property type="entry name" value="3-PHOSPHOINOSITIDE-DEPENDENT PROTEIN KINASE 1-RELATED"/>
    <property type="match status" value="1"/>
</dbReference>
<dbReference type="SUPFAM" id="SSF56112">
    <property type="entry name" value="Protein kinase-like (PK-like)"/>
    <property type="match status" value="1"/>
</dbReference>
<evidence type="ECO:0000313" key="14">
    <source>
        <dbReference type="EMBL" id="CAG9318720.1"/>
    </source>
</evidence>
<dbReference type="GO" id="GO:0007010">
    <property type="term" value="P:cytoskeleton organization"/>
    <property type="evidence" value="ECO:0007669"/>
    <property type="project" value="UniProtKB-ARBA"/>
</dbReference>
<evidence type="ECO:0000256" key="2">
    <source>
        <dbReference type="ARBA" id="ARBA00012513"/>
    </source>
</evidence>
<protein>
    <recommendedName>
        <fullName evidence="2">non-specific serine/threonine protein kinase</fullName>
        <ecNumber evidence="2">2.7.11.1</ecNumber>
    </recommendedName>
</protein>
<dbReference type="Pfam" id="PF00069">
    <property type="entry name" value="Pkinase"/>
    <property type="match status" value="1"/>
</dbReference>
<evidence type="ECO:0000256" key="3">
    <source>
        <dbReference type="ARBA" id="ARBA00022527"/>
    </source>
</evidence>
<dbReference type="CDD" id="cd05581">
    <property type="entry name" value="STKc_PDK1"/>
    <property type="match status" value="1"/>
</dbReference>
<dbReference type="InterPro" id="IPR050236">
    <property type="entry name" value="Ser_Thr_kinase_AGC"/>
</dbReference>
<evidence type="ECO:0000256" key="10">
    <source>
        <dbReference type="ARBA" id="ARBA00048679"/>
    </source>
</evidence>
<gene>
    <name evidence="14" type="ORF">BSTOLATCC_MIC22090</name>
</gene>
<evidence type="ECO:0000256" key="6">
    <source>
        <dbReference type="ARBA" id="ARBA00022741"/>
    </source>
</evidence>
<evidence type="ECO:0000256" key="4">
    <source>
        <dbReference type="ARBA" id="ARBA00022553"/>
    </source>
</evidence>
<evidence type="ECO:0000256" key="12">
    <source>
        <dbReference type="RuleBase" id="RU000304"/>
    </source>
</evidence>
<comment type="similarity">
    <text evidence="1">Belongs to the protein kinase superfamily. AGC Ser/Thr protein kinase family. PDPK1 subfamily.</text>
</comment>
<evidence type="ECO:0000256" key="1">
    <source>
        <dbReference type="ARBA" id="ARBA00010006"/>
    </source>
</evidence>
<dbReference type="AlphaFoldDB" id="A0AAU9IZ17"/>
<dbReference type="PANTHER" id="PTHR24356">
    <property type="entry name" value="SERINE/THREONINE-PROTEIN KINASE"/>
    <property type="match status" value="1"/>
</dbReference>
<dbReference type="SUPFAM" id="SSF50729">
    <property type="entry name" value="PH domain-like"/>
    <property type="match status" value="1"/>
</dbReference>
<evidence type="ECO:0000256" key="5">
    <source>
        <dbReference type="ARBA" id="ARBA00022679"/>
    </source>
</evidence>
<dbReference type="PROSITE" id="PS00108">
    <property type="entry name" value="PROTEIN_KINASE_ST"/>
    <property type="match status" value="1"/>
</dbReference>
<comment type="catalytic activity">
    <reaction evidence="10">
        <text>L-seryl-[protein] + ATP = O-phospho-L-seryl-[protein] + ADP + H(+)</text>
        <dbReference type="Rhea" id="RHEA:17989"/>
        <dbReference type="Rhea" id="RHEA-COMP:9863"/>
        <dbReference type="Rhea" id="RHEA-COMP:11604"/>
        <dbReference type="ChEBI" id="CHEBI:15378"/>
        <dbReference type="ChEBI" id="CHEBI:29999"/>
        <dbReference type="ChEBI" id="CHEBI:30616"/>
        <dbReference type="ChEBI" id="CHEBI:83421"/>
        <dbReference type="ChEBI" id="CHEBI:456216"/>
        <dbReference type="EC" id="2.7.11.1"/>
    </reaction>
</comment>
<dbReference type="FunFam" id="3.30.200.20:FF:000042">
    <property type="entry name" value="Aurora kinase A"/>
    <property type="match status" value="1"/>
</dbReference>
<dbReference type="FunFam" id="1.10.510.10:FF:000024">
    <property type="entry name" value="Probable serine/threonine-protein kinase cot-1"/>
    <property type="match status" value="1"/>
</dbReference>
<name>A0AAU9IZ17_9CILI</name>